<reference evidence="1" key="1">
    <citation type="submission" date="2014-09" db="EMBL/GenBank/DDBJ databases">
        <authorList>
            <person name="Magalhaes I.L.F."/>
            <person name="Oliveira U."/>
            <person name="Santos F.R."/>
            <person name="Vidigal T.H.D.A."/>
            <person name="Brescovit A.D."/>
            <person name="Santos A.J."/>
        </authorList>
    </citation>
    <scope>NUCLEOTIDE SEQUENCE</scope>
    <source>
        <tissue evidence="1">Shoot tissue taken approximately 20 cm above the soil surface</tissue>
    </source>
</reference>
<accession>A0A0A9HG83</accession>
<evidence type="ECO:0000313" key="1">
    <source>
        <dbReference type="EMBL" id="JAE36135.1"/>
    </source>
</evidence>
<dbReference type="EMBL" id="GBRH01161761">
    <property type="protein sequence ID" value="JAE36135.1"/>
    <property type="molecule type" value="Transcribed_RNA"/>
</dbReference>
<sequence length="25" mass="2935">MHMICLWPQKILDSALLQSKTLRHA</sequence>
<protein>
    <submittedName>
        <fullName evidence="1">Uncharacterized protein</fullName>
    </submittedName>
</protein>
<proteinExistence type="predicted"/>
<dbReference type="AlphaFoldDB" id="A0A0A9HG83"/>
<reference evidence="1" key="2">
    <citation type="journal article" date="2015" name="Data Brief">
        <title>Shoot transcriptome of the giant reed, Arundo donax.</title>
        <authorList>
            <person name="Barrero R.A."/>
            <person name="Guerrero F.D."/>
            <person name="Moolhuijzen P."/>
            <person name="Goolsby J.A."/>
            <person name="Tidwell J."/>
            <person name="Bellgard S.E."/>
            <person name="Bellgard M.I."/>
        </authorList>
    </citation>
    <scope>NUCLEOTIDE SEQUENCE</scope>
    <source>
        <tissue evidence="1">Shoot tissue taken approximately 20 cm above the soil surface</tissue>
    </source>
</reference>
<name>A0A0A9HG83_ARUDO</name>
<organism evidence="1">
    <name type="scientific">Arundo donax</name>
    <name type="common">Giant reed</name>
    <name type="synonym">Donax arundinaceus</name>
    <dbReference type="NCBI Taxonomy" id="35708"/>
    <lineage>
        <taxon>Eukaryota</taxon>
        <taxon>Viridiplantae</taxon>
        <taxon>Streptophyta</taxon>
        <taxon>Embryophyta</taxon>
        <taxon>Tracheophyta</taxon>
        <taxon>Spermatophyta</taxon>
        <taxon>Magnoliopsida</taxon>
        <taxon>Liliopsida</taxon>
        <taxon>Poales</taxon>
        <taxon>Poaceae</taxon>
        <taxon>PACMAD clade</taxon>
        <taxon>Arundinoideae</taxon>
        <taxon>Arundineae</taxon>
        <taxon>Arundo</taxon>
    </lineage>
</organism>